<evidence type="ECO:0000256" key="1">
    <source>
        <dbReference type="ARBA" id="ARBA00022490"/>
    </source>
</evidence>
<evidence type="ECO:0000313" key="9">
    <source>
        <dbReference type="Proteomes" id="UP000306196"/>
    </source>
</evidence>
<dbReference type="OrthoDB" id="5293449at2"/>
<dbReference type="Pfam" id="PF14520">
    <property type="entry name" value="HHH_5"/>
    <property type="match status" value="1"/>
</dbReference>
<dbReference type="SUPFAM" id="SSF47781">
    <property type="entry name" value="RuvA domain 2-like"/>
    <property type="match status" value="1"/>
</dbReference>
<dbReference type="InterPro" id="IPR013849">
    <property type="entry name" value="DNA_helicase_Holl-junc_RuvA_I"/>
</dbReference>
<comment type="caution">
    <text evidence="6">Lacks conserved residue(s) required for the propagation of feature annotation.</text>
</comment>
<dbReference type="Pfam" id="PF07499">
    <property type="entry name" value="RuvA_C"/>
    <property type="match status" value="1"/>
</dbReference>
<dbReference type="CDD" id="cd14332">
    <property type="entry name" value="UBA_RuvA_C"/>
    <property type="match status" value="1"/>
</dbReference>
<dbReference type="GO" id="GO:0000400">
    <property type="term" value="F:four-way junction DNA binding"/>
    <property type="evidence" value="ECO:0007669"/>
    <property type="project" value="UniProtKB-UniRule"/>
</dbReference>
<feature type="region of interest" description="Domain III" evidence="6">
    <location>
        <begin position="154"/>
        <end position="205"/>
    </location>
</feature>
<evidence type="ECO:0000256" key="3">
    <source>
        <dbReference type="ARBA" id="ARBA00023125"/>
    </source>
</evidence>
<dbReference type="SMART" id="SM00278">
    <property type="entry name" value="HhH1"/>
    <property type="match status" value="2"/>
</dbReference>
<dbReference type="InterPro" id="IPR011114">
    <property type="entry name" value="RuvA_C"/>
</dbReference>
<dbReference type="GO" id="GO:0009379">
    <property type="term" value="C:Holliday junction helicase complex"/>
    <property type="evidence" value="ECO:0007669"/>
    <property type="project" value="InterPro"/>
</dbReference>
<comment type="caution">
    <text evidence="8">The sequence shown here is derived from an EMBL/GenBank/DDBJ whole genome shotgun (WGS) entry which is preliminary data.</text>
</comment>
<keyword evidence="5 6" id="KW-0234">DNA repair</keyword>
<reference evidence="8 9" key="1">
    <citation type="submission" date="2019-05" db="EMBL/GenBank/DDBJ databases">
        <title>Verrucobacter flavum gen. nov., sp. nov. a new member of the family Verrucomicrobiaceae.</title>
        <authorList>
            <person name="Szuroczki S."/>
            <person name="Abbaszade G."/>
            <person name="Szabo A."/>
            <person name="Felfoldi T."/>
            <person name="Schumann P."/>
            <person name="Boka K."/>
            <person name="Keki Z."/>
            <person name="Toumi M."/>
            <person name="Toth E."/>
        </authorList>
    </citation>
    <scope>NUCLEOTIDE SEQUENCE [LARGE SCALE GENOMIC DNA]</scope>
    <source>
        <strain evidence="8 9">MG-N-17</strain>
    </source>
</reference>
<dbReference type="GO" id="GO:0006310">
    <property type="term" value="P:DNA recombination"/>
    <property type="evidence" value="ECO:0007669"/>
    <property type="project" value="UniProtKB-UniRule"/>
</dbReference>
<evidence type="ECO:0000256" key="4">
    <source>
        <dbReference type="ARBA" id="ARBA00023172"/>
    </source>
</evidence>
<dbReference type="NCBIfam" id="TIGR00084">
    <property type="entry name" value="ruvA"/>
    <property type="match status" value="1"/>
</dbReference>
<evidence type="ECO:0000256" key="5">
    <source>
        <dbReference type="ARBA" id="ARBA00023204"/>
    </source>
</evidence>
<feature type="domain" description="Helix-hairpin-helix DNA-binding motif class 1" evidence="7">
    <location>
        <begin position="109"/>
        <end position="128"/>
    </location>
</feature>
<dbReference type="Pfam" id="PF01330">
    <property type="entry name" value="RuvA_N"/>
    <property type="match status" value="1"/>
</dbReference>
<feature type="domain" description="Helix-hairpin-helix DNA-binding motif class 1" evidence="7">
    <location>
        <begin position="74"/>
        <end position="93"/>
    </location>
</feature>
<dbReference type="InterPro" id="IPR000085">
    <property type="entry name" value="RuvA"/>
</dbReference>
<comment type="domain">
    <text evidence="6">Has three domains with a flexible linker between the domains II and III and assumes an 'L' shape. Domain III is highly mobile and contacts RuvB.</text>
</comment>
<comment type="subunit">
    <text evidence="6">Homotetramer. Forms an RuvA(8)-RuvB(12)-Holliday junction (HJ) complex. HJ DNA is sandwiched between 2 RuvA tetramers; dsDNA enters through RuvA and exits via RuvB. An RuvB hexamer assembles on each DNA strand where it exits the tetramer. Each RuvB hexamer is contacted by two RuvA subunits (via domain III) on 2 adjacent RuvB subunits; this complex drives branch migration. In the full resolvosome a probable DNA-RuvA(4)-RuvB(12)-RuvC(2) complex forms which resolves the HJ.</text>
</comment>
<dbReference type="InterPro" id="IPR036267">
    <property type="entry name" value="RuvA_C_sf"/>
</dbReference>
<keyword evidence="2 6" id="KW-0227">DNA damage</keyword>
<dbReference type="RefSeq" id="WP_138086086.1">
    <property type="nucleotide sequence ID" value="NZ_VAUV01000006.1"/>
</dbReference>
<proteinExistence type="inferred from homology"/>
<gene>
    <name evidence="6 8" type="primary">ruvA</name>
    <name evidence="8" type="ORF">FEM03_09945</name>
</gene>
<dbReference type="GO" id="GO:0006281">
    <property type="term" value="P:DNA repair"/>
    <property type="evidence" value="ECO:0007669"/>
    <property type="project" value="UniProtKB-UniRule"/>
</dbReference>
<dbReference type="GO" id="GO:0048476">
    <property type="term" value="C:Holliday junction resolvase complex"/>
    <property type="evidence" value="ECO:0007669"/>
    <property type="project" value="UniProtKB-UniRule"/>
</dbReference>
<comment type="similarity">
    <text evidence="6">Belongs to the RuvA family.</text>
</comment>
<dbReference type="InterPro" id="IPR003583">
    <property type="entry name" value="Hlx-hairpin-Hlx_DNA-bd_motif"/>
</dbReference>
<dbReference type="Proteomes" id="UP000306196">
    <property type="component" value="Unassembled WGS sequence"/>
</dbReference>
<dbReference type="HAMAP" id="MF_00031">
    <property type="entry name" value="DNA_HJ_migration_RuvA"/>
    <property type="match status" value="1"/>
</dbReference>
<dbReference type="InterPro" id="IPR012340">
    <property type="entry name" value="NA-bd_OB-fold"/>
</dbReference>
<keyword evidence="9" id="KW-1185">Reference proteome</keyword>
<keyword evidence="4 6" id="KW-0233">DNA recombination</keyword>
<evidence type="ECO:0000313" key="8">
    <source>
        <dbReference type="EMBL" id="TLD71216.1"/>
    </source>
</evidence>
<dbReference type="EMBL" id="VAUV01000006">
    <property type="protein sequence ID" value="TLD71216.1"/>
    <property type="molecule type" value="Genomic_DNA"/>
</dbReference>
<dbReference type="GO" id="GO:0005524">
    <property type="term" value="F:ATP binding"/>
    <property type="evidence" value="ECO:0007669"/>
    <property type="project" value="InterPro"/>
</dbReference>
<dbReference type="SUPFAM" id="SSF50249">
    <property type="entry name" value="Nucleic acid-binding proteins"/>
    <property type="match status" value="1"/>
</dbReference>
<sequence>MIAQLRGTIVEALPNQILLDVHGVGYLCLVPLSTYDKLAGKVGEVKLLTHYHVTERDHSLYGFASGEERDLFRLLIDRVSGIGPKMGLAVLSGMSVADFKDNVIRNDVTALSRISGVGKKTAERIVLELKDKVGIVSTWQEASGAGALSMGPEQEAQTDAVLALISLGYKQAEAQKAVMALVKKAGDGSAELTSDRLVRDVLRGV</sequence>
<organism evidence="8 9">
    <name type="scientific">Phragmitibacter flavus</name>
    <dbReference type="NCBI Taxonomy" id="2576071"/>
    <lineage>
        <taxon>Bacteria</taxon>
        <taxon>Pseudomonadati</taxon>
        <taxon>Verrucomicrobiota</taxon>
        <taxon>Verrucomicrobiia</taxon>
        <taxon>Verrucomicrobiales</taxon>
        <taxon>Verrucomicrobiaceae</taxon>
        <taxon>Phragmitibacter</taxon>
    </lineage>
</organism>
<dbReference type="InterPro" id="IPR010994">
    <property type="entry name" value="RuvA_2-like"/>
</dbReference>
<dbReference type="SUPFAM" id="SSF46929">
    <property type="entry name" value="DNA helicase RuvA subunit, C-terminal domain"/>
    <property type="match status" value="1"/>
</dbReference>
<evidence type="ECO:0000256" key="2">
    <source>
        <dbReference type="ARBA" id="ARBA00022763"/>
    </source>
</evidence>
<accession>A0A5R8KG06</accession>
<keyword evidence="3 6" id="KW-0238">DNA-binding</keyword>
<dbReference type="Gene3D" id="2.40.50.140">
    <property type="entry name" value="Nucleic acid-binding proteins"/>
    <property type="match status" value="1"/>
</dbReference>
<protein>
    <recommendedName>
        <fullName evidence="6">Holliday junction branch migration complex subunit RuvA</fullName>
    </recommendedName>
</protein>
<dbReference type="AlphaFoldDB" id="A0A5R8KG06"/>
<dbReference type="GO" id="GO:0005737">
    <property type="term" value="C:cytoplasm"/>
    <property type="evidence" value="ECO:0007669"/>
    <property type="project" value="UniProtKB-SubCell"/>
</dbReference>
<evidence type="ECO:0000256" key="6">
    <source>
        <dbReference type="HAMAP-Rule" id="MF_00031"/>
    </source>
</evidence>
<name>A0A5R8KG06_9BACT</name>
<dbReference type="GO" id="GO:0009378">
    <property type="term" value="F:four-way junction helicase activity"/>
    <property type="evidence" value="ECO:0007669"/>
    <property type="project" value="InterPro"/>
</dbReference>
<evidence type="ECO:0000259" key="7">
    <source>
        <dbReference type="SMART" id="SM00278"/>
    </source>
</evidence>
<dbReference type="Gene3D" id="1.10.150.20">
    <property type="entry name" value="5' to 3' exonuclease, C-terminal subdomain"/>
    <property type="match status" value="1"/>
</dbReference>
<feature type="region of interest" description="Domain I" evidence="6">
    <location>
        <begin position="1"/>
        <end position="64"/>
    </location>
</feature>
<keyword evidence="1 6" id="KW-0963">Cytoplasm</keyword>
<dbReference type="Gene3D" id="1.10.8.10">
    <property type="entry name" value="DNA helicase RuvA subunit, C-terminal domain"/>
    <property type="match status" value="1"/>
</dbReference>
<comment type="subcellular location">
    <subcellularLocation>
        <location evidence="6">Cytoplasm</location>
    </subcellularLocation>
</comment>
<comment type="function">
    <text evidence="6">The RuvA-RuvB-RuvC complex processes Holliday junction (HJ) DNA during genetic recombination and DNA repair, while the RuvA-RuvB complex plays an important role in the rescue of blocked DNA replication forks via replication fork reversal (RFR). RuvA specifically binds to HJ cruciform DNA, conferring on it an open structure. The RuvB hexamer acts as an ATP-dependent pump, pulling dsDNA into and through the RuvAB complex. HJ branch migration allows RuvC to scan DNA until it finds its consensus sequence, where it cleaves and resolves the cruciform DNA.</text>
</comment>